<organism evidence="2 3">
    <name type="scientific">Carbonactinospora thermoautotrophica</name>
    <dbReference type="NCBI Taxonomy" id="1469144"/>
    <lineage>
        <taxon>Bacteria</taxon>
        <taxon>Bacillati</taxon>
        <taxon>Actinomycetota</taxon>
        <taxon>Actinomycetes</taxon>
        <taxon>Kitasatosporales</taxon>
        <taxon>Carbonactinosporaceae</taxon>
        <taxon>Carbonactinospora</taxon>
    </lineage>
</organism>
<evidence type="ECO:0000313" key="2">
    <source>
        <dbReference type="EMBL" id="KWX07350.1"/>
    </source>
</evidence>
<reference evidence="2 4" key="1">
    <citation type="submission" date="2015-02" db="EMBL/GenBank/DDBJ databases">
        <title>Physiological reanalysis, assessment of diazotrophy, and genome sequences of multiple isolates of Streptomyces thermoautotrophicus.</title>
        <authorList>
            <person name="MacKellar D.C."/>
            <person name="Lieber L."/>
            <person name="Norman J."/>
            <person name="Bolger A."/>
            <person name="Tobin C."/>
            <person name="Murray J.W."/>
            <person name="Prell J."/>
        </authorList>
    </citation>
    <scope>NUCLEOTIDE SEQUENCE [LARGE SCALE GENOMIC DNA]</scope>
    <source>
        <strain evidence="2 4">UBT1</strain>
    </source>
</reference>
<dbReference type="Proteomes" id="UP000070659">
    <property type="component" value="Unassembled WGS sequence"/>
</dbReference>
<dbReference type="Proteomes" id="UP000070598">
    <property type="component" value="Unassembled WGS sequence"/>
</dbReference>
<comment type="caution">
    <text evidence="2">The sequence shown here is derived from an EMBL/GenBank/DDBJ whole genome shotgun (WGS) entry which is preliminary data.</text>
</comment>
<evidence type="ECO:0000313" key="1">
    <source>
        <dbReference type="EMBL" id="KWW97891.1"/>
    </source>
</evidence>
<evidence type="ECO:0000313" key="4">
    <source>
        <dbReference type="Proteomes" id="UP000070659"/>
    </source>
</evidence>
<gene>
    <name evidence="1" type="ORF">TH66_21050</name>
    <name evidence="2" type="ORF">TR74_19105</name>
</gene>
<protein>
    <submittedName>
        <fullName evidence="2">Uncharacterized protein</fullName>
    </submittedName>
</protein>
<accession>A0A132NBD9</accession>
<dbReference type="EMBL" id="JYIK01001061">
    <property type="protein sequence ID" value="KWX07350.1"/>
    <property type="molecule type" value="Genomic_DNA"/>
</dbReference>
<proteinExistence type="predicted"/>
<dbReference type="AlphaFoldDB" id="A0A132NBD9"/>
<dbReference type="RefSeq" id="WP_067071596.1">
    <property type="nucleotide sequence ID" value="NZ_CP171739.1"/>
</dbReference>
<dbReference type="PATRIC" id="fig|1469144.8.peg.835"/>
<evidence type="ECO:0000313" key="3">
    <source>
        <dbReference type="Proteomes" id="UP000070598"/>
    </source>
</evidence>
<name>A0A132NBD9_9ACTN</name>
<sequence length="62" mass="6516">MPDDVLDHRLAALQQELTVPLAVDAEAMTGGAAFLAGRVAARAGHQEYAARVAASRLAEGEW</sequence>
<dbReference type="EMBL" id="JYIJ01000019">
    <property type="protein sequence ID" value="KWW97891.1"/>
    <property type="molecule type" value="Genomic_DNA"/>
</dbReference>
<reference evidence="3" key="2">
    <citation type="submission" date="2015-02" db="EMBL/GenBank/DDBJ databases">
        <title>Physiological reanalysis, assessment of diazotrophy, and genome sequences of multiple isolates of Streptomyces thermoautotrophicus.</title>
        <authorList>
            <person name="MacKellar D.C."/>
            <person name="Lieber L."/>
            <person name="Norman J."/>
            <person name="Bolger A."/>
            <person name="Tobin C."/>
            <person name="Murray J.W."/>
            <person name="Friesen M."/>
            <person name="Prell J."/>
        </authorList>
    </citation>
    <scope>NUCLEOTIDE SEQUENCE [LARGE SCALE GENOMIC DNA]</scope>
    <source>
        <strain evidence="3">UBT1</strain>
    </source>
</reference>